<feature type="region of interest" description="Disordered" evidence="1">
    <location>
        <begin position="84"/>
        <end position="134"/>
    </location>
</feature>
<evidence type="ECO:0000256" key="1">
    <source>
        <dbReference type="SAM" id="MobiDB-lite"/>
    </source>
</evidence>
<keyword evidence="3" id="KW-1185">Reference proteome</keyword>
<reference evidence="2" key="1">
    <citation type="journal article" date="2023" name="PLoS Negl. Trop. Dis.">
        <title>A genome sequence for Biomphalaria pfeifferi, the major vector snail for the human-infecting parasite Schistosoma mansoni.</title>
        <authorList>
            <person name="Bu L."/>
            <person name="Lu L."/>
            <person name="Laidemitt M.R."/>
            <person name="Zhang S.M."/>
            <person name="Mutuku M."/>
            <person name="Mkoji G."/>
            <person name="Steinauer M."/>
            <person name="Loker E.S."/>
        </authorList>
    </citation>
    <scope>NUCLEOTIDE SEQUENCE</scope>
    <source>
        <strain evidence="2">KasaAsao</strain>
    </source>
</reference>
<feature type="compositionally biased region" description="Polar residues" evidence="1">
    <location>
        <begin position="28"/>
        <end position="49"/>
    </location>
</feature>
<organism evidence="2 3">
    <name type="scientific">Biomphalaria pfeifferi</name>
    <name type="common">Bloodfluke planorb</name>
    <name type="synonym">Freshwater snail</name>
    <dbReference type="NCBI Taxonomy" id="112525"/>
    <lineage>
        <taxon>Eukaryota</taxon>
        <taxon>Metazoa</taxon>
        <taxon>Spiralia</taxon>
        <taxon>Lophotrochozoa</taxon>
        <taxon>Mollusca</taxon>
        <taxon>Gastropoda</taxon>
        <taxon>Heterobranchia</taxon>
        <taxon>Euthyneura</taxon>
        <taxon>Panpulmonata</taxon>
        <taxon>Hygrophila</taxon>
        <taxon>Lymnaeoidea</taxon>
        <taxon>Planorbidae</taxon>
        <taxon>Biomphalaria</taxon>
    </lineage>
</organism>
<feature type="region of interest" description="Disordered" evidence="1">
    <location>
        <begin position="1"/>
        <end position="71"/>
    </location>
</feature>
<evidence type="ECO:0000313" key="2">
    <source>
        <dbReference type="EMBL" id="KAK0050055.1"/>
    </source>
</evidence>
<sequence>MADDAEQPTAEITDRVKLRQFVSRKPSDTTGNTPLDTTGNTPLEITRNGNRARKPSDTTGNTPLEWDLPSAVKMPRDTLLENLREWDPPSDTTGNTPLEWDPPSAVKMPREIARNGNCGTSLEKPREWDLPSEEQEAAIEKLRQENKELQNKLGKYSGYFNITHCKYPTLQTPL</sequence>
<name>A0AAD8BB11_BIOPF</name>
<proteinExistence type="predicted"/>
<gene>
    <name evidence="2" type="ORF">Bpfe_020606</name>
</gene>
<dbReference type="AlphaFoldDB" id="A0AAD8BB11"/>
<reference evidence="2" key="2">
    <citation type="submission" date="2023-04" db="EMBL/GenBank/DDBJ databases">
        <authorList>
            <person name="Bu L."/>
            <person name="Lu L."/>
            <person name="Laidemitt M.R."/>
            <person name="Zhang S.M."/>
            <person name="Mutuku M."/>
            <person name="Mkoji G."/>
            <person name="Steinauer M."/>
            <person name="Loker E.S."/>
        </authorList>
    </citation>
    <scope>NUCLEOTIDE SEQUENCE</scope>
    <source>
        <strain evidence="2">KasaAsao</strain>
        <tissue evidence="2">Whole Snail</tissue>
    </source>
</reference>
<accession>A0AAD8BB11</accession>
<evidence type="ECO:0000313" key="3">
    <source>
        <dbReference type="Proteomes" id="UP001233172"/>
    </source>
</evidence>
<comment type="caution">
    <text evidence="2">The sequence shown here is derived from an EMBL/GenBank/DDBJ whole genome shotgun (WGS) entry which is preliminary data.</text>
</comment>
<dbReference type="EMBL" id="JASAOG010000119">
    <property type="protein sequence ID" value="KAK0050055.1"/>
    <property type="molecule type" value="Genomic_DNA"/>
</dbReference>
<protein>
    <submittedName>
        <fullName evidence="2">Uncharacterized protein</fullName>
    </submittedName>
</protein>
<dbReference type="Proteomes" id="UP001233172">
    <property type="component" value="Unassembled WGS sequence"/>
</dbReference>